<dbReference type="InterPro" id="IPR023139">
    <property type="entry name" value="PBDC1-like_dom_sf"/>
</dbReference>
<dbReference type="Pfam" id="PF04669">
    <property type="entry name" value="PBDC1"/>
    <property type="match status" value="1"/>
</dbReference>
<dbReference type="Gene3D" id="1.10.3560.10">
    <property type="entry name" value="yst0336 like domain"/>
    <property type="match status" value="1"/>
</dbReference>
<dbReference type="GO" id="GO:0005737">
    <property type="term" value="C:cytoplasm"/>
    <property type="evidence" value="ECO:0007669"/>
    <property type="project" value="TreeGrafter"/>
</dbReference>
<sequence>MSSNLLNNQAEKEPMGLDVLSRPAEEFENDPQLEVMWAMKAYEHAEIYFNILCSVDPRSLRLTPRDDKIYSTFRQEFPNLDVRVLIEDELKSADGKKKWREFCEQFKEEVEDYSFGTLIRTDVSEDYSEKNSILVTRIQFFAIEIARNREGHNDAIRTKFKPSRTKKKE</sequence>
<evidence type="ECO:0000259" key="1">
    <source>
        <dbReference type="Pfam" id="PF04669"/>
    </source>
</evidence>
<dbReference type="AlphaFoldDB" id="A0A0N7Z968"/>
<reference evidence="2" key="1">
    <citation type="journal article" date="2016" name="PLoS Negl. Trop. Dis.">
        <title>A Deep Insight into the Sialome of Rhodnius neglectus, a Vector of Chagas Disease.</title>
        <authorList>
            <person name="Santiago P.B."/>
            <person name="Assumpcao T.C."/>
            <person name="Araujo C.N."/>
            <person name="Bastos I.M."/>
            <person name="Neves D."/>
            <person name="Silva I.G."/>
            <person name="Charneau S."/>
            <person name="Queiroz R.M."/>
            <person name="Raiol T."/>
            <person name="Oliveira J.V."/>
            <person name="Sousa M.V."/>
            <person name="Calvo E."/>
            <person name="Ribeiro J.M."/>
            <person name="Santana J.M."/>
        </authorList>
    </citation>
    <scope>NUCLEOTIDE SEQUENCE</scope>
    <source>
        <tissue evidence="2">Salivary glands</tissue>
    </source>
</reference>
<feature type="domain" description="Polysaccharide biosynthesis" evidence="1">
    <location>
        <begin position="33"/>
        <end position="157"/>
    </location>
</feature>
<organism evidence="2">
    <name type="scientific">Rhodnius neglectus</name>
    <dbReference type="NCBI Taxonomy" id="72488"/>
    <lineage>
        <taxon>Eukaryota</taxon>
        <taxon>Metazoa</taxon>
        <taxon>Ecdysozoa</taxon>
        <taxon>Arthropoda</taxon>
        <taxon>Hexapoda</taxon>
        <taxon>Insecta</taxon>
        <taxon>Pterygota</taxon>
        <taxon>Neoptera</taxon>
        <taxon>Paraneoptera</taxon>
        <taxon>Hemiptera</taxon>
        <taxon>Heteroptera</taxon>
        <taxon>Panheteroptera</taxon>
        <taxon>Cimicomorpha</taxon>
        <taxon>Reduviidae</taxon>
        <taxon>Triatominae</taxon>
        <taxon>Rhodnius</taxon>
    </lineage>
</organism>
<accession>A0A0N7Z968</accession>
<dbReference type="PANTHER" id="PTHR13410">
    <property type="entry name" value="PROTEIN PBDC1"/>
    <property type="match status" value="1"/>
</dbReference>
<dbReference type="EMBL" id="GDKW01001387">
    <property type="protein sequence ID" value="JAI55208.1"/>
    <property type="molecule type" value="mRNA"/>
</dbReference>
<evidence type="ECO:0000313" key="2">
    <source>
        <dbReference type="EMBL" id="JAI55208.1"/>
    </source>
</evidence>
<dbReference type="InterPro" id="IPR008476">
    <property type="entry name" value="PBDC1_metazoa/fungi"/>
</dbReference>
<dbReference type="PANTHER" id="PTHR13410:SF9">
    <property type="entry name" value="PROTEIN PBDC1"/>
    <property type="match status" value="1"/>
</dbReference>
<dbReference type="InterPro" id="IPR021148">
    <property type="entry name" value="Polysacc_synth_dom"/>
</dbReference>
<proteinExistence type="evidence at transcript level"/>
<name>A0A0N7Z968_9HEMI</name>
<protein>
    <recommendedName>
        <fullName evidence="1">Polysaccharide biosynthesis domain-containing protein</fullName>
    </recommendedName>
</protein>